<sequence length="447" mass="48630">MSFLQNTLRELQANVAALEEALAAEADGAPPQLFEARPYAPLDDDNSCSPWAAFALIDKIRLDLKAVEAAVTPTSKLYLTTVFAANKAAALGTAGVLGVTDAIDELGGQASLDAIAAKVGANPQKLGRILRLIAGEFIYREVAPDVFANTRHSLGLRKKTNAYQFLKFNAAEGGAATAALCKNLIDAKTKNSYKPEDAPYCQAVTHGKPFYEYVMEPAQAEVLQSISEGVVPWLNRTTRAPLLVDYPWGELENARVIDVGCGPADSGFDILQKYPKLTWVLQDLPPMVEVVKTLVPPALADRVASGGISFQVQDYFEPNTARGDVWYLRGVIREYDDADAIKILKHVVTAMRETKGARLVINEVLCSTPAIVSDSSVADAPSRHLPTEQSAYYELANLITWNSYALFGGKERSYRETVALVEAAGLRVTKLYKLRTFTANIECVVRA</sequence>
<dbReference type="InterPro" id="IPR012967">
    <property type="entry name" value="COMT_dimerisation"/>
</dbReference>
<evidence type="ECO:0000313" key="8">
    <source>
        <dbReference type="Proteomes" id="UP001642405"/>
    </source>
</evidence>
<keyword evidence="3" id="KW-0949">S-adenosyl-L-methionine</keyword>
<dbReference type="PANTHER" id="PTHR43712:SF2">
    <property type="entry name" value="O-METHYLTRANSFERASE CICE"/>
    <property type="match status" value="1"/>
</dbReference>
<gene>
    <name evidence="7" type="ORF">SCUCBS95973_003175</name>
</gene>
<keyword evidence="1" id="KW-0489">Methyltransferase</keyword>
<keyword evidence="2" id="KW-0808">Transferase</keyword>
<dbReference type="InterPro" id="IPR029063">
    <property type="entry name" value="SAM-dependent_MTases_sf"/>
</dbReference>
<feature type="coiled-coil region" evidence="4">
    <location>
        <begin position="1"/>
        <end position="28"/>
    </location>
</feature>
<keyword evidence="8" id="KW-1185">Reference proteome</keyword>
<accession>A0ABP0BCY9</accession>
<dbReference type="SUPFAM" id="SSF53335">
    <property type="entry name" value="S-adenosyl-L-methionine-dependent methyltransferases"/>
    <property type="match status" value="1"/>
</dbReference>
<evidence type="ECO:0000259" key="5">
    <source>
        <dbReference type="Pfam" id="PF00891"/>
    </source>
</evidence>
<dbReference type="Pfam" id="PF00891">
    <property type="entry name" value="Methyltransf_2"/>
    <property type="match status" value="1"/>
</dbReference>
<dbReference type="PANTHER" id="PTHR43712">
    <property type="entry name" value="PUTATIVE (AFU_ORTHOLOGUE AFUA_4G14580)-RELATED"/>
    <property type="match status" value="1"/>
</dbReference>
<protein>
    <recommendedName>
        <fullName evidence="9">O-methyltransferase domain-containing protein</fullName>
    </recommendedName>
</protein>
<evidence type="ECO:0000256" key="4">
    <source>
        <dbReference type="SAM" id="Coils"/>
    </source>
</evidence>
<feature type="domain" description="O-methyltransferase C-terminal" evidence="5">
    <location>
        <begin position="255"/>
        <end position="377"/>
    </location>
</feature>
<evidence type="ECO:0000259" key="6">
    <source>
        <dbReference type="Pfam" id="PF08100"/>
    </source>
</evidence>
<evidence type="ECO:0000313" key="7">
    <source>
        <dbReference type="EMBL" id="CAK7217497.1"/>
    </source>
</evidence>
<dbReference type="InterPro" id="IPR016461">
    <property type="entry name" value="COMT-like"/>
</dbReference>
<evidence type="ECO:0008006" key="9">
    <source>
        <dbReference type="Google" id="ProtNLM"/>
    </source>
</evidence>
<organism evidence="7 8">
    <name type="scientific">Sporothrix curviconia</name>
    <dbReference type="NCBI Taxonomy" id="1260050"/>
    <lineage>
        <taxon>Eukaryota</taxon>
        <taxon>Fungi</taxon>
        <taxon>Dikarya</taxon>
        <taxon>Ascomycota</taxon>
        <taxon>Pezizomycotina</taxon>
        <taxon>Sordariomycetes</taxon>
        <taxon>Sordariomycetidae</taxon>
        <taxon>Ophiostomatales</taxon>
        <taxon>Ophiostomataceae</taxon>
        <taxon>Sporothrix</taxon>
    </lineage>
</organism>
<name>A0ABP0BCY9_9PEZI</name>
<dbReference type="InterPro" id="IPR036390">
    <property type="entry name" value="WH_DNA-bd_sf"/>
</dbReference>
<reference evidence="7 8" key="1">
    <citation type="submission" date="2024-01" db="EMBL/GenBank/DDBJ databases">
        <authorList>
            <person name="Allen C."/>
            <person name="Tagirdzhanova G."/>
        </authorList>
    </citation>
    <scope>NUCLEOTIDE SEQUENCE [LARGE SCALE GENOMIC DNA]</scope>
</reference>
<dbReference type="Proteomes" id="UP001642405">
    <property type="component" value="Unassembled WGS sequence"/>
</dbReference>
<evidence type="ECO:0000256" key="2">
    <source>
        <dbReference type="ARBA" id="ARBA00022679"/>
    </source>
</evidence>
<evidence type="ECO:0000256" key="3">
    <source>
        <dbReference type="ARBA" id="ARBA00022691"/>
    </source>
</evidence>
<dbReference type="InterPro" id="IPR036388">
    <property type="entry name" value="WH-like_DNA-bd_sf"/>
</dbReference>
<dbReference type="Pfam" id="PF08100">
    <property type="entry name" value="Dimerisation"/>
    <property type="match status" value="1"/>
</dbReference>
<proteinExistence type="predicted"/>
<comment type="caution">
    <text evidence="7">The sequence shown here is derived from an EMBL/GenBank/DDBJ whole genome shotgun (WGS) entry which is preliminary data.</text>
</comment>
<feature type="domain" description="O-methyltransferase dimerisation" evidence="6">
    <location>
        <begin position="85"/>
        <end position="152"/>
    </location>
</feature>
<dbReference type="EMBL" id="CAWUHB010000013">
    <property type="protein sequence ID" value="CAK7217497.1"/>
    <property type="molecule type" value="Genomic_DNA"/>
</dbReference>
<dbReference type="Gene3D" id="3.40.50.150">
    <property type="entry name" value="Vaccinia Virus protein VP39"/>
    <property type="match status" value="1"/>
</dbReference>
<dbReference type="SUPFAM" id="SSF46785">
    <property type="entry name" value="Winged helix' DNA-binding domain"/>
    <property type="match status" value="1"/>
</dbReference>
<dbReference type="PROSITE" id="PS51683">
    <property type="entry name" value="SAM_OMT_II"/>
    <property type="match status" value="1"/>
</dbReference>
<keyword evidence="4" id="KW-0175">Coiled coil</keyword>
<dbReference type="InterPro" id="IPR001077">
    <property type="entry name" value="COMT_C"/>
</dbReference>
<evidence type="ECO:0000256" key="1">
    <source>
        <dbReference type="ARBA" id="ARBA00022603"/>
    </source>
</evidence>
<dbReference type="Gene3D" id="1.10.10.10">
    <property type="entry name" value="Winged helix-like DNA-binding domain superfamily/Winged helix DNA-binding domain"/>
    <property type="match status" value="1"/>
</dbReference>